<gene>
    <name evidence="8" type="ORF">Daus18300_004588</name>
</gene>
<dbReference type="InterPro" id="IPR050493">
    <property type="entry name" value="FAD-dep_Monooxygenase_BioMet"/>
</dbReference>
<keyword evidence="5" id="KW-0503">Monooxygenase</keyword>
<name>A0ABR3X7L6_9PEZI</name>
<sequence length="461" mass="51169">MTNSSFQHVGIIGAGIGGLACAIAIRIHSEGNLKVTVLEAASELGEIGAGIQMTPNVARLLQKWGVAEAIGDNLVTFDRFNLRTKDGRLVGQTDAPARGGPERFAGAPWWLVHRMHLHEGLKNVARQRGAELITGVRVCEINHRVAEGQRVRVKDDTGRCWDLDLVIGADGLNSVTRQTILPGVKPKPPTNVAAYRAVVPMEQIKSDPLASELVKRPDVNVWMGSKEGKEYGYVIAYPISGGSTYNIVLTHHRSYPATTVEDATVEEVQETYQDYDPRLQRILEMIPKGVRRWPLLVTRCPTWSSPEKNVVLMGDAAHSMVNHLAQGAATSMEDGAFLGVILREVARGSLTLKDAISRYEEERMPLADLKQQKSFVMGLIFHLDDDSPEQQARDEQMEGELRGEQLIRTPNMNADPHIWRTIYAYDPEQHAEITIRRALQNSSVQNPTTFVTTEVVRQTHI</sequence>
<evidence type="ECO:0000313" key="8">
    <source>
        <dbReference type="EMBL" id="KAL1871951.1"/>
    </source>
</evidence>
<feature type="transmembrane region" description="Helical" evidence="6">
    <location>
        <begin position="6"/>
        <end position="25"/>
    </location>
</feature>
<dbReference type="InterPro" id="IPR036188">
    <property type="entry name" value="FAD/NAD-bd_sf"/>
</dbReference>
<evidence type="ECO:0000256" key="2">
    <source>
        <dbReference type="ARBA" id="ARBA00022630"/>
    </source>
</evidence>
<dbReference type="InterPro" id="IPR002938">
    <property type="entry name" value="FAD-bd"/>
</dbReference>
<evidence type="ECO:0000256" key="1">
    <source>
        <dbReference type="ARBA" id="ARBA00007992"/>
    </source>
</evidence>
<accession>A0ABR3X7L6</accession>
<dbReference type="Gene3D" id="3.50.50.60">
    <property type="entry name" value="FAD/NAD(P)-binding domain"/>
    <property type="match status" value="1"/>
</dbReference>
<dbReference type="PRINTS" id="PR00420">
    <property type="entry name" value="RNGMNOXGNASE"/>
</dbReference>
<dbReference type="PANTHER" id="PTHR13789:SF147">
    <property type="entry name" value="PUTATIVE (AFU_ORTHOLOGUE AFUA_2G01950)-RELATED"/>
    <property type="match status" value="1"/>
</dbReference>
<keyword evidence="9" id="KW-1185">Reference proteome</keyword>
<keyword evidence="3" id="KW-0274">FAD</keyword>
<keyword evidence="2" id="KW-0285">Flavoprotein</keyword>
<keyword evidence="4" id="KW-0560">Oxidoreductase</keyword>
<evidence type="ECO:0000256" key="5">
    <source>
        <dbReference type="ARBA" id="ARBA00023033"/>
    </source>
</evidence>
<proteinExistence type="inferred from homology"/>
<comment type="caution">
    <text evidence="8">The sequence shown here is derived from an EMBL/GenBank/DDBJ whole genome shotgun (WGS) entry which is preliminary data.</text>
</comment>
<dbReference type="EMBL" id="JAWRVE010000031">
    <property type="protein sequence ID" value="KAL1871951.1"/>
    <property type="molecule type" value="Genomic_DNA"/>
</dbReference>
<dbReference type="SUPFAM" id="SSF51905">
    <property type="entry name" value="FAD/NAD(P)-binding domain"/>
    <property type="match status" value="1"/>
</dbReference>
<evidence type="ECO:0000313" key="9">
    <source>
        <dbReference type="Proteomes" id="UP001583177"/>
    </source>
</evidence>
<evidence type="ECO:0000256" key="3">
    <source>
        <dbReference type="ARBA" id="ARBA00022827"/>
    </source>
</evidence>
<keyword evidence="6" id="KW-0812">Transmembrane</keyword>
<organism evidence="8 9">
    <name type="scientific">Diaporthe australafricana</name>
    <dbReference type="NCBI Taxonomy" id="127596"/>
    <lineage>
        <taxon>Eukaryota</taxon>
        <taxon>Fungi</taxon>
        <taxon>Dikarya</taxon>
        <taxon>Ascomycota</taxon>
        <taxon>Pezizomycotina</taxon>
        <taxon>Sordariomycetes</taxon>
        <taxon>Sordariomycetidae</taxon>
        <taxon>Diaporthales</taxon>
        <taxon>Diaporthaceae</taxon>
        <taxon>Diaporthe</taxon>
    </lineage>
</organism>
<dbReference type="Pfam" id="PF01494">
    <property type="entry name" value="FAD_binding_3"/>
    <property type="match status" value="1"/>
</dbReference>
<dbReference type="Proteomes" id="UP001583177">
    <property type="component" value="Unassembled WGS sequence"/>
</dbReference>
<evidence type="ECO:0000256" key="6">
    <source>
        <dbReference type="SAM" id="Phobius"/>
    </source>
</evidence>
<comment type="similarity">
    <text evidence="1">Belongs to the paxM FAD-dependent monooxygenase family.</text>
</comment>
<dbReference type="PANTHER" id="PTHR13789">
    <property type="entry name" value="MONOOXYGENASE"/>
    <property type="match status" value="1"/>
</dbReference>
<dbReference type="SUPFAM" id="SSF54373">
    <property type="entry name" value="FAD-linked reductases, C-terminal domain"/>
    <property type="match status" value="1"/>
</dbReference>
<keyword evidence="6" id="KW-0472">Membrane</keyword>
<feature type="domain" description="FAD-binding" evidence="7">
    <location>
        <begin position="8"/>
        <end position="368"/>
    </location>
</feature>
<keyword evidence="6" id="KW-1133">Transmembrane helix</keyword>
<evidence type="ECO:0000259" key="7">
    <source>
        <dbReference type="Pfam" id="PF01494"/>
    </source>
</evidence>
<evidence type="ECO:0000256" key="4">
    <source>
        <dbReference type="ARBA" id="ARBA00023002"/>
    </source>
</evidence>
<reference evidence="8 9" key="1">
    <citation type="journal article" date="2024" name="IMA Fungus">
        <title>IMA Genome - F19 : A genome assembly and annotation guide to empower mycologists, including annotated draft genome sequences of Ceratocystis pirilliformis, Diaporthe australafricana, Fusarium ophioides, Paecilomyces lecythidis, and Sporothrix stenoceras.</title>
        <authorList>
            <person name="Aylward J."/>
            <person name="Wilson A.M."/>
            <person name="Visagie C.M."/>
            <person name="Spraker J."/>
            <person name="Barnes I."/>
            <person name="Buitendag C."/>
            <person name="Ceriani C."/>
            <person name="Del Mar Angel L."/>
            <person name="du Plessis D."/>
            <person name="Fuchs T."/>
            <person name="Gasser K."/>
            <person name="Kramer D."/>
            <person name="Li W."/>
            <person name="Munsamy K."/>
            <person name="Piso A."/>
            <person name="Price J.L."/>
            <person name="Sonnekus B."/>
            <person name="Thomas C."/>
            <person name="van der Nest A."/>
            <person name="van Dijk A."/>
            <person name="van Heerden A."/>
            <person name="van Vuuren N."/>
            <person name="Yilmaz N."/>
            <person name="Duong T.A."/>
            <person name="van der Merwe N.A."/>
            <person name="Wingfield M.J."/>
            <person name="Wingfield B.D."/>
        </authorList>
    </citation>
    <scope>NUCLEOTIDE SEQUENCE [LARGE SCALE GENOMIC DNA]</scope>
    <source>
        <strain evidence="8 9">CMW 18300</strain>
    </source>
</reference>
<protein>
    <recommendedName>
        <fullName evidence="7">FAD-binding domain-containing protein</fullName>
    </recommendedName>
</protein>